<dbReference type="EMBL" id="CAJVPY010016046">
    <property type="protein sequence ID" value="CAG8755080.1"/>
    <property type="molecule type" value="Genomic_DNA"/>
</dbReference>
<evidence type="ECO:0000313" key="2">
    <source>
        <dbReference type="Proteomes" id="UP000789405"/>
    </source>
</evidence>
<feature type="non-terminal residue" evidence="1">
    <location>
        <position position="84"/>
    </location>
</feature>
<dbReference type="InterPro" id="IPR036908">
    <property type="entry name" value="RlpA-like_sf"/>
</dbReference>
<dbReference type="OrthoDB" id="623670at2759"/>
<sequence>NAYKLDSLNNELEHRSFTHYSKREEKFTGKRFGDNPNNNPNCGRKIKVTRDSKSVIVTVVDRSALNQLADPLEGRVERTWEFLS</sequence>
<comment type="caution">
    <text evidence="1">The sequence shown here is derived from an EMBL/GenBank/DDBJ whole genome shotgun (WGS) entry which is preliminary data.</text>
</comment>
<dbReference type="CDD" id="cd22191">
    <property type="entry name" value="DPBB_RlpA_EXP_N-like"/>
    <property type="match status" value="1"/>
</dbReference>
<dbReference type="SUPFAM" id="SSF50685">
    <property type="entry name" value="Barwin-like endoglucanases"/>
    <property type="match status" value="1"/>
</dbReference>
<organism evidence="1 2">
    <name type="scientific">Dentiscutata erythropus</name>
    <dbReference type="NCBI Taxonomy" id="1348616"/>
    <lineage>
        <taxon>Eukaryota</taxon>
        <taxon>Fungi</taxon>
        <taxon>Fungi incertae sedis</taxon>
        <taxon>Mucoromycota</taxon>
        <taxon>Glomeromycotina</taxon>
        <taxon>Glomeromycetes</taxon>
        <taxon>Diversisporales</taxon>
        <taxon>Gigasporaceae</taxon>
        <taxon>Dentiscutata</taxon>
    </lineage>
</organism>
<keyword evidence="2" id="KW-1185">Reference proteome</keyword>
<dbReference type="AlphaFoldDB" id="A0A9N9J1D0"/>
<dbReference type="Gene3D" id="2.40.40.10">
    <property type="entry name" value="RlpA-like domain"/>
    <property type="match status" value="1"/>
</dbReference>
<evidence type="ECO:0000313" key="1">
    <source>
        <dbReference type="EMBL" id="CAG8755080.1"/>
    </source>
</evidence>
<reference evidence="1" key="1">
    <citation type="submission" date="2021-06" db="EMBL/GenBank/DDBJ databases">
        <authorList>
            <person name="Kallberg Y."/>
            <person name="Tangrot J."/>
            <person name="Rosling A."/>
        </authorList>
    </citation>
    <scope>NUCLEOTIDE SEQUENCE</scope>
    <source>
        <strain evidence="1">MA453B</strain>
    </source>
</reference>
<proteinExistence type="predicted"/>
<protein>
    <submittedName>
        <fullName evidence="1">18729_t:CDS:1</fullName>
    </submittedName>
</protein>
<dbReference type="Proteomes" id="UP000789405">
    <property type="component" value="Unassembled WGS sequence"/>
</dbReference>
<gene>
    <name evidence="1" type="ORF">DERYTH_LOCUS17252</name>
</gene>
<accession>A0A9N9J1D0</accession>
<name>A0A9N9J1D0_9GLOM</name>